<evidence type="ECO:0000256" key="2">
    <source>
        <dbReference type="ARBA" id="ARBA00009477"/>
    </source>
</evidence>
<dbReference type="GO" id="GO:0046677">
    <property type="term" value="P:response to antibiotic"/>
    <property type="evidence" value="ECO:0007669"/>
    <property type="project" value="TreeGrafter"/>
</dbReference>
<feature type="domain" description="Multidrug resistance protein MdtA-like C-terminal permuted SH3" evidence="7">
    <location>
        <begin position="278"/>
        <end position="338"/>
    </location>
</feature>
<dbReference type="RefSeq" id="WP_162658110.1">
    <property type="nucleotide sequence ID" value="NZ_LR593887.1"/>
</dbReference>
<feature type="chain" id="PRO_5033879200" evidence="4">
    <location>
        <begin position="24"/>
        <end position="365"/>
    </location>
</feature>
<dbReference type="GO" id="GO:0022857">
    <property type="term" value="F:transmembrane transporter activity"/>
    <property type="evidence" value="ECO:0007669"/>
    <property type="project" value="InterPro"/>
</dbReference>
<evidence type="ECO:0000256" key="1">
    <source>
        <dbReference type="ARBA" id="ARBA00004196"/>
    </source>
</evidence>
<dbReference type="InterPro" id="IPR058627">
    <property type="entry name" value="MdtA-like_C"/>
</dbReference>
<feature type="domain" description="Multidrug resistance protein MdtA-like beta-barrel" evidence="6">
    <location>
        <begin position="192"/>
        <end position="272"/>
    </location>
</feature>
<dbReference type="Pfam" id="PF25917">
    <property type="entry name" value="BSH_RND"/>
    <property type="match status" value="1"/>
</dbReference>
<gene>
    <name evidence="8" type="ORF">GMBLW1_09650</name>
</gene>
<accession>A0A6C2YPN6</accession>
<dbReference type="Gene3D" id="1.10.287.470">
    <property type="entry name" value="Helix hairpin bin"/>
    <property type="match status" value="1"/>
</dbReference>
<dbReference type="Gene3D" id="2.40.30.170">
    <property type="match status" value="1"/>
</dbReference>
<dbReference type="Proteomes" id="UP000464378">
    <property type="component" value="Chromosome"/>
</dbReference>
<comment type="similarity">
    <text evidence="2">Belongs to the membrane fusion protein (MFP) (TC 8.A.1) family.</text>
</comment>
<evidence type="ECO:0000259" key="7">
    <source>
        <dbReference type="Pfam" id="PF25967"/>
    </source>
</evidence>
<proteinExistence type="inferred from homology"/>
<keyword evidence="3" id="KW-0175">Coiled coil</keyword>
<keyword evidence="9" id="KW-1185">Reference proteome</keyword>
<protein>
    <submittedName>
        <fullName evidence="8">Uncharacterized protein</fullName>
    </submittedName>
</protein>
<feature type="domain" description="Multidrug resistance protein MdtA-like barrel-sandwich hybrid" evidence="5">
    <location>
        <begin position="65"/>
        <end position="182"/>
    </location>
</feature>
<dbReference type="PANTHER" id="PTHR30158:SF23">
    <property type="entry name" value="MULTIDRUG RESISTANCE PROTEIN MEXA"/>
    <property type="match status" value="1"/>
</dbReference>
<evidence type="ECO:0000256" key="4">
    <source>
        <dbReference type="SAM" id="SignalP"/>
    </source>
</evidence>
<dbReference type="PANTHER" id="PTHR30158">
    <property type="entry name" value="ACRA/E-RELATED COMPONENT OF DRUG EFFLUX TRANSPORTER"/>
    <property type="match status" value="1"/>
</dbReference>
<dbReference type="AlphaFoldDB" id="A0A6C2YPN6"/>
<dbReference type="InParanoid" id="A0A6C2YPN6"/>
<organism evidence="8">
    <name type="scientific">Tuwongella immobilis</name>
    <dbReference type="NCBI Taxonomy" id="692036"/>
    <lineage>
        <taxon>Bacteria</taxon>
        <taxon>Pseudomonadati</taxon>
        <taxon>Planctomycetota</taxon>
        <taxon>Planctomycetia</taxon>
        <taxon>Gemmatales</taxon>
        <taxon>Gemmataceae</taxon>
        <taxon>Tuwongella</taxon>
    </lineage>
</organism>
<evidence type="ECO:0000259" key="5">
    <source>
        <dbReference type="Pfam" id="PF25917"/>
    </source>
</evidence>
<dbReference type="InterPro" id="IPR006143">
    <property type="entry name" value="RND_pump_MFP"/>
</dbReference>
<dbReference type="Pfam" id="PF25944">
    <property type="entry name" value="Beta-barrel_RND"/>
    <property type="match status" value="1"/>
</dbReference>
<evidence type="ECO:0000256" key="3">
    <source>
        <dbReference type="SAM" id="Coils"/>
    </source>
</evidence>
<evidence type="ECO:0000259" key="6">
    <source>
        <dbReference type="Pfam" id="PF25944"/>
    </source>
</evidence>
<dbReference type="GO" id="GO:0005886">
    <property type="term" value="C:plasma membrane"/>
    <property type="evidence" value="ECO:0007669"/>
    <property type="project" value="TreeGrafter"/>
</dbReference>
<dbReference type="InterPro" id="IPR058625">
    <property type="entry name" value="MdtA-like_BSH"/>
</dbReference>
<evidence type="ECO:0000313" key="9">
    <source>
        <dbReference type="Proteomes" id="UP000464378"/>
    </source>
</evidence>
<dbReference type="Gene3D" id="2.40.420.20">
    <property type="match status" value="1"/>
</dbReference>
<dbReference type="Gene3D" id="2.40.50.100">
    <property type="match status" value="1"/>
</dbReference>
<reference evidence="8" key="1">
    <citation type="submission" date="2019-04" db="EMBL/GenBank/DDBJ databases">
        <authorList>
            <consortium name="Science for Life Laboratories"/>
        </authorList>
    </citation>
    <scope>NUCLEOTIDE SEQUENCE</scope>
    <source>
        <strain evidence="8">MBLW1</strain>
    </source>
</reference>
<evidence type="ECO:0000313" key="8">
    <source>
        <dbReference type="EMBL" id="VIP02995.1"/>
    </source>
</evidence>
<dbReference type="Pfam" id="PF25967">
    <property type="entry name" value="RND-MFP_C"/>
    <property type="match status" value="1"/>
</dbReference>
<dbReference type="InterPro" id="IPR058626">
    <property type="entry name" value="MdtA-like_b-barrel"/>
</dbReference>
<dbReference type="GO" id="GO:0030313">
    <property type="term" value="C:cell envelope"/>
    <property type="evidence" value="ECO:0007669"/>
    <property type="project" value="UniProtKB-SubCell"/>
</dbReference>
<name>A0A6C2YPN6_9BACT</name>
<dbReference type="NCBIfam" id="TIGR01730">
    <property type="entry name" value="RND_mfp"/>
    <property type="match status" value="1"/>
</dbReference>
<comment type="subcellular location">
    <subcellularLocation>
        <location evidence="1">Cell envelope</location>
    </subcellularLocation>
</comment>
<feature type="coiled-coil region" evidence="3">
    <location>
        <begin position="96"/>
        <end position="154"/>
    </location>
</feature>
<keyword evidence="4" id="KW-0732">Signal</keyword>
<dbReference type="EMBL" id="LR593887">
    <property type="protein sequence ID" value="VTS03073.1"/>
    <property type="molecule type" value="Genomic_DNA"/>
</dbReference>
<feature type="signal peptide" evidence="4">
    <location>
        <begin position="1"/>
        <end position="23"/>
    </location>
</feature>
<dbReference type="SUPFAM" id="SSF111369">
    <property type="entry name" value="HlyD-like secretion proteins"/>
    <property type="match status" value="1"/>
</dbReference>
<dbReference type="EMBL" id="LR586016">
    <property type="protein sequence ID" value="VIP02995.1"/>
    <property type="molecule type" value="Genomic_DNA"/>
</dbReference>
<dbReference type="KEGG" id="tim:GMBLW1_09650"/>
<sequence length="365" mass="40790">MTRRSGLKLAVAVSILFSIPACHETHAEHIHEAHKIHVTTAVAKDVEITQKYVCQIHSQRHINICALENGYLEAIPVKEGQYVKSGEVMFRILPAIYQAKLDAELAEAKLAELEYNNTKRLFEQNVVSQNEVALLAAKLAKAKANAELASAELNFTVVRAPFDGIVDKLEEQQGSLVKEGDVLTTLSDNQNMWVYFNVPEAQYLEYMEASGTKSDSQKIELVLANGKRFEASGRIGAIEAKFNSETGNIPFRADFPNPKGLLRHGQTGNILLHKLVKQAVVIPQRSTFEILDKKYVYIVGEDRTVHIREITIAHELDDIYVVSKGLKPNERIVLDGVQQVHNGEEVEYEMVDPISVMSNQKFAAE</sequence>